<name>A0A1L6MYK5_9BACT</name>
<dbReference type="STRING" id="1882918.BCY86_07840"/>
<organism evidence="2 3">
    <name type="scientific">Pajaroellobacter abortibovis</name>
    <dbReference type="NCBI Taxonomy" id="1882918"/>
    <lineage>
        <taxon>Bacteria</taxon>
        <taxon>Pseudomonadati</taxon>
        <taxon>Myxococcota</taxon>
        <taxon>Polyangia</taxon>
        <taxon>Polyangiales</taxon>
        <taxon>Polyangiaceae</taxon>
    </lineage>
</organism>
<dbReference type="Gene3D" id="3.30.565.10">
    <property type="entry name" value="Histidine kinase-like ATPase, C-terminal domain"/>
    <property type="match status" value="1"/>
</dbReference>
<dbReference type="RefSeq" id="WP_075277261.1">
    <property type="nucleotide sequence ID" value="NZ_CP016908.1"/>
</dbReference>
<dbReference type="Proteomes" id="UP000185544">
    <property type="component" value="Chromosome"/>
</dbReference>
<sequence length="119" mass="13180">MEKQHVHFILDLQNKGIARFDKRQILRVIHNPSRNIADTIEPQGGDFTLTVAKEQGNLTLMFADAGSGISPKIEPRLFQSFVTNGKRGGIGLGLSIAQKNSRGTWREHPTLPFKIGCSL</sequence>
<protein>
    <recommendedName>
        <fullName evidence="1">Histidine kinase domain-containing protein</fullName>
    </recommendedName>
</protein>
<dbReference type="OrthoDB" id="5379182at2"/>
<dbReference type="InterPro" id="IPR003594">
    <property type="entry name" value="HATPase_dom"/>
</dbReference>
<dbReference type="KEGG" id="pabo:BCY86_07840"/>
<dbReference type="SUPFAM" id="SSF55874">
    <property type="entry name" value="ATPase domain of HSP90 chaperone/DNA topoisomerase II/histidine kinase"/>
    <property type="match status" value="1"/>
</dbReference>
<dbReference type="PROSITE" id="PS50109">
    <property type="entry name" value="HIS_KIN"/>
    <property type="match status" value="1"/>
</dbReference>
<evidence type="ECO:0000313" key="2">
    <source>
        <dbReference type="EMBL" id="APS00592.1"/>
    </source>
</evidence>
<dbReference type="InterPro" id="IPR036890">
    <property type="entry name" value="HATPase_C_sf"/>
</dbReference>
<gene>
    <name evidence="2" type="ORF">BCY86_07840</name>
</gene>
<evidence type="ECO:0000259" key="1">
    <source>
        <dbReference type="PROSITE" id="PS50109"/>
    </source>
</evidence>
<feature type="domain" description="Histidine kinase" evidence="1">
    <location>
        <begin position="1"/>
        <end position="99"/>
    </location>
</feature>
<evidence type="ECO:0000313" key="3">
    <source>
        <dbReference type="Proteomes" id="UP000185544"/>
    </source>
</evidence>
<proteinExistence type="predicted"/>
<dbReference type="Pfam" id="PF02518">
    <property type="entry name" value="HATPase_c"/>
    <property type="match status" value="1"/>
</dbReference>
<dbReference type="AlphaFoldDB" id="A0A1L6MYK5"/>
<reference evidence="2 3" key="1">
    <citation type="submission" date="2016-08" db="EMBL/GenBank/DDBJ databases">
        <title>Identification and validation of antigenic proteins from Pajaroellobacter abortibovis using de-novo genome sequence assembly and reverse vaccinology.</title>
        <authorList>
            <person name="Welly B.T."/>
            <person name="Miller M.R."/>
            <person name="Stott J.L."/>
            <person name="Blanchard M.T."/>
            <person name="Islas-Trejo A.D."/>
            <person name="O'Rourke S.M."/>
            <person name="Young A.E."/>
            <person name="Medrano J.F."/>
            <person name="Van Eenennaam A.L."/>
        </authorList>
    </citation>
    <scope>NUCLEOTIDE SEQUENCE [LARGE SCALE GENOMIC DNA]</scope>
    <source>
        <strain evidence="2 3">BTF92-0548A/99-0131</strain>
    </source>
</reference>
<keyword evidence="3" id="KW-1185">Reference proteome</keyword>
<dbReference type="InterPro" id="IPR005467">
    <property type="entry name" value="His_kinase_dom"/>
</dbReference>
<dbReference type="EMBL" id="CP016908">
    <property type="protein sequence ID" value="APS00592.1"/>
    <property type="molecule type" value="Genomic_DNA"/>
</dbReference>
<accession>A0A1L6MYK5</accession>